<dbReference type="RefSeq" id="WP_121687399.1">
    <property type="nucleotide sequence ID" value="NZ_RCUY01000002.1"/>
</dbReference>
<protein>
    <submittedName>
        <fullName evidence="4">SDR family NAD(P)-dependent oxidoreductase</fullName>
    </submittedName>
</protein>
<dbReference type="Pfam" id="PF00106">
    <property type="entry name" value="adh_short"/>
    <property type="match status" value="1"/>
</dbReference>
<dbReference type="SUPFAM" id="SSF51735">
    <property type="entry name" value="NAD(P)-binding Rossmann-fold domains"/>
    <property type="match status" value="1"/>
</dbReference>
<evidence type="ECO:0000256" key="1">
    <source>
        <dbReference type="ARBA" id="ARBA00006484"/>
    </source>
</evidence>
<dbReference type="EMBL" id="RCUY01000002">
    <property type="protein sequence ID" value="RLP83737.1"/>
    <property type="molecule type" value="Genomic_DNA"/>
</dbReference>
<evidence type="ECO:0000256" key="3">
    <source>
        <dbReference type="RuleBase" id="RU000363"/>
    </source>
</evidence>
<organism evidence="4 5">
    <name type="scientific">Mycetocola lacteus</name>
    <dbReference type="NCBI Taxonomy" id="76637"/>
    <lineage>
        <taxon>Bacteria</taxon>
        <taxon>Bacillati</taxon>
        <taxon>Actinomycetota</taxon>
        <taxon>Actinomycetes</taxon>
        <taxon>Micrococcales</taxon>
        <taxon>Microbacteriaceae</taxon>
        <taxon>Mycetocola</taxon>
    </lineage>
</organism>
<name>A0A3L7ATE5_9MICO</name>
<dbReference type="Gene3D" id="3.40.50.720">
    <property type="entry name" value="NAD(P)-binding Rossmann-like Domain"/>
    <property type="match status" value="1"/>
</dbReference>
<reference evidence="4 5" key="1">
    <citation type="submission" date="2018-10" db="EMBL/GenBank/DDBJ databases">
        <authorList>
            <person name="Li J."/>
        </authorList>
    </citation>
    <scope>NUCLEOTIDE SEQUENCE [LARGE SCALE GENOMIC DNA]</scope>
    <source>
        <strain evidence="4 5">JCM 11654</strain>
    </source>
</reference>
<dbReference type="AlphaFoldDB" id="A0A3L7ATE5"/>
<dbReference type="InterPro" id="IPR002347">
    <property type="entry name" value="SDR_fam"/>
</dbReference>
<comment type="caution">
    <text evidence="4">The sequence shown here is derived from an EMBL/GenBank/DDBJ whole genome shotgun (WGS) entry which is preliminary data.</text>
</comment>
<proteinExistence type="inferred from homology"/>
<keyword evidence="2" id="KW-0560">Oxidoreductase</keyword>
<dbReference type="InterPro" id="IPR036291">
    <property type="entry name" value="NAD(P)-bd_dom_sf"/>
</dbReference>
<dbReference type="NCBIfam" id="NF004846">
    <property type="entry name" value="PRK06197.1"/>
    <property type="match status" value="1"/>
</dbReference>
<dbReference type="PANTHER" id="PTHR24320:SF148">
    <property type="entry name" value="NAD(P)-BINDING ROSSMANN-FOLD SUPERFAMILY PROTEIN"/>
    <property type="match status" value="1"/>
</dbReference>
<evidence type="ECO:0000313" key="4">
    <source>
        <dbReference type="EMBL" id="RLP83737.1"/>
    </source>
</evidence>
<dbReference type="Proteomes" id="UP000269438">
    <property type="component" value="Unassembled WGS sequence"/>
</dbReference>
<evidence type="ECO:0000313" key="5">
    <source>
        <dbReference type="Proteomes" id="UP000269438"/>
    </source>
</evidence>
<sequence length="284" mass="30407">MTQWTAQNLPDLSGKTVIVTGASSGIGEVTARELARVGARVILAVRNVEKGRAVATTIDGDTEVRELDLGSLDSVRAFASGVEGPVDILINNAGIMQVPEQRSADGFELQLATNFLGPFLLTNLLLPRITERVVTLSSVMHRMSRMDGSDLGWQRRKYSDMGAYSDSKLADVYLAKELQRRLEAAGSPVRSVLAHPGVALTNLAVGTSSSFIYRFPKFVNDAAHGALPTLYAATQDVPGGAFVGPNGAFGMKGYPKVGDSNRRGRDPELARTIWTSAERMTGLA</sequence>
<evidence type="ECO:0000256" key="2">
    <source>
        <dbReference type="ARBA" id="ARBA00023002"/>
    </source>
</evidence>
<dbReference type="OrthoDB" id="4577644at2"/>
<dbReference type="PRINTS" id="PR00081">
    <property type="entry name" value="GDHRDH"/>
</dbReference>
<gene>
    <name evidence="4" type="ORF">D9V34_02705</name>
</gene>
<dbReference type="PANTHER" id="PTHR24320">
    <property type="entry name" value="RETINOL DEHYDROGENASE"/>
    <property type="match status" value="1"/>
</dbReference>
<dbReference type="GO" id="GO:0016491">
    <property type="term" value="F:oxidoreductase activity"/>
    <property type="evidence" value="ECO:0007669"/>
    <property type="project" value="UniProtKB-KW"/>
</dbReference>
<dbReference type="PRINTS" id="PR00080">
    <property type="entry name" value="SDRFAMILY"/>
</dbReference>
<keyword evidence="5" id="KW-1185">Reference proteome</keyword>
<accession>A0A3L7ATE5</accession>
<comment type="similarity">
    <text evidence="1 3">Belongs to the short-chain dehydrogenases/reductases (SDR) family.</text>
</comment>